<evidence type="ECO:0000256" key="4">
    <source>
        <dbReference type="ARBA" id="ARBA00023082"/>
    </source>
</evidence>
<comment type="subunit">
    <text evidence="2">Interacts transiently with the RNA polymerase catalytic core formed by RpoA, RpoB, RpoC and RpoZ (2 alpha, 1 beta, 1 beta' and 1 omega subunit) to form the RNA polymerase holoenzyme that can initiate transcription.</text>
</comment>
<keyword evidence="10" id="KW-1185">Reference proteome</keyword>
<evidence type="ECO:0000256" key="2">
    <source>
        <dbReference type="ARBA" id="ARBA00011344"/>
    </source>
</evidence>
<feature type="domain" description="RNA polymerase sigma factor 70 region 4 type 2" evidence="7">
    <location>
        <begin position="111"/>
        <end position="160"/>
    </location>
</feature>
<organism evidence="9 10">
    <name type="scientific">Pseudonocardia aurantiaca</name>
    <dbReference type="NCBI Taxonomy" id="75290"/>
    <lineage>
        <taxon>Bacteria</taxon>
        <taxon>Bacillati</taxon>
        <taxon>Actinomycetota</taxon>
        <taxon>Actinomycetes</taxon>
        <taxon>Pseudonocardiales</taxon>
        <taxon>Pseudonocardiaceae</taxon>
        <taxon>Pseudonocardia</taxon>
    </lineage>
</organism>
<dbReference type="SUPFAM" id="SSF54427">
    <property type="entry name" value="NTF2-like"/>
    <property type="match status" value="1"/>
</dbReference>
<sequence length="309" mass="33652">MDTGVELFERHRTHLTQVGYRITGSIADAEDAVQEAWLRLAALDEEARAAIRDDRAWLTKVVGRLCLDRLRSAAARREQYVGPWLPEPLVTTPESDGPLAAVVRDEGVRMAAMVVLERLTPPQRVALVLHEALELPYAQIGEVLGCPEATARQHAARARKIVADADPPPRVPPADLQAVLARFAEAMARADGPALLELLHPDAVWVTDSDGRSRAARRAVVGAEKVRRLLLGLLERYAGAIAVGWEPVLVNGDPGFRFPAYGEHEPAGVAVLAVRDGRIEGAYQVVNPEKLAHLPGRAAPCRPRRSPAR</sequence>
<dbReference type="InterPro" id="IPR013324">
    <property type="entry name" value="RNA_pol_sigma_r3/r4-like"/>
</dbReference>
<protein>
    <submittedName>
        <fullName evidence="9">RNA polymerase sigma factor SigJ</fullName>
    </submittedName>
</protein>
<evidence type="ECO:0000256" key="1">
    <source>
        <dbReference type="ARBA" id="ARBA00010641"/>
    </source>
</evidence>
<dbReference type="Pfam" id="PF14534">
    <property type="entry name" value="DUF4440"/>
    <property type="match status" value="1"/>
</dbReference>
<dbReference type="Pfam" id="PF04542">
    <property type="entry name" value="Sigma70_r2"/>
    <property type="match status" value="1"/>
</dbReference>
<proteinExistence type="inferred from homology"/>
<accession>A0ABW4FKH3</accession>
<evidence type="ECO:0000256" key="3">
    <source>
        <dbReference type="ARBA" id="ARBA00023015"/>
    </source>
</evidence>
<dbReference type="Proteomes" id="UP001597145">
    <property type="component" value="Unassembled WGS sequence"/>
</dbReference>
<feature type="domain" description="RNA polymerase sigma-70 region 2" evidence="6">
    <location>
        <begin position="7"/>
        <end position="74"/>
    </location>
</feature>
<dbReference type="Gene3D" id="3.10.450.50">
    <property type="match status" value="1"/>
</dbReference>
<dbReference type="Gene3D" id="1.10.10.10">
    <property type="entry name" value="Winged helix-like DNA-binding domain superfamily/Winged helix DNA-binding domain"/>
    <property type="match status" value="1"/>
</dbReference>
<feature type="domain" description="DUF4440" evidence="8">
    <location>
        <begin position="176"/>
        <end position="221"/>
    </location>
</feature>
<evidence type="ECO:0000259" key="6">
    <source>
        <dbReference type="Pfam" id="PF04542"/>
    </source>
</evidence>
<evidence type="ECO:0000256" key="5">
    <source>
        <dbReference type="ARBA" id="ARBA00023163"/>
    </source>
</evidence>
<comment type="similarity">
    <text evidence="1">Belongs to the sigma-70 factor family. ECF subfamily.</text>
</comment>
<dbReference type="Pfam" id="PF08281">
    <property type="entry name" value="Sigma70_r4_2"/>
    <property type="match status" value="1"/>
</dbReference>
<evidence type="ECO:0000313" key="10">
    <source>
        <dbReference type="Proteomes" id="UP001597145"/>
    </source>
</evidence>
<reference evidence="10" key="1">
    <citation type="journal article" date="2019" name="Int. J. Syst. Evol. Microbiol.">
        <title>The Global Catalogue of Microorganisms (GCM) 10K type strain sequencing project: providing services to taxonomists for standard genome sequencing and annotation.</title>
        <authorList>
            <consortium name="The Broad Institute Genomics Platform"/>
            <consortium name="The Broad Institute Genome Sequencing Center for Infectious Disease"/>
            <person name="Wu L."/>
            <person name="Ma J."/>
        </authorList>
    </citation>
    <scope>NUCLEOTIDE SEQUENCE [LARGE SCALE GENOMIC DNA]</scope>
    <source>
        <strain evidence="10">JCM 12165</strain>
    </source>
</reference>
<dbReference type="InterPro" id="IPR014284">
    <property type="entry name" value="RNA_pol_sigma-70_dom"/>
</dbReference>
<dbReference type="SUPFAM" id="SSF88946">
    <property type="entry name" value="Sigma2 domain of RNA polymerase sigma factors"/>
    <property type="match status" value="1"/>
</dbReference>
<dbReference type="InterPro" id="IPR007627">
    <property type="entry name" value="RNA_pol_sigma70_r2"/>
</dbReference>
<dbReference type="InterPro" id="IPR027843">
    <property type="entry name" value="DUF4440"/>
</dbReference>
<keyword evidence="5" id="KW-0804">Transcription</keyword>
<dbReference type="InterPro" id="IPR013325">
    <property type="entry name" value="RNA_pol_sigma_r2"/>
</dbReference>
<dbReference type="NCBIfam" id="NF007214">
    <property type="entry name" value="PRK09636.1"/>
    <property type="match status" value="1"/>
</dbReference>
<dbReference type="NCBIfam" id="TIGR02937">
    <property type="entry name" value="sigma70-ECF"/>
    <property type="match status" value="1"/>
</dbReference>
<comment type="caution">
    <text evidence="9">The sequence shown here is derived from an EMBL/GenBank/DDBJ whole genome shotgun (WGS) entry which is preliminary data.</text>
</comment>
<dbReference type="EMBL" id="JBHUCP010000008">
    <property type="protein sequence ID" value="MFD1530607.1"/>
    <property type="molecule type" value="Genomic_DNA"/>
</dbReference>
<dbReference type="SUPFAM" id="SSF88659">
    <property type="entry name" value="Sigma3 and sigma4 domains of RNA polymerase sigma factors"/>
    <property type="match status" value="1"/>
</dbReference>
<dbReference type="InterPro" id="IPR013249">
    <property type="entry name" value="RNA_pol_sigma70_r4_t2"/>
</dbReference>
<evidence type="ECO:0000259" key="7">
    <source>
        <dbReference type="Pfam" id="PF08281"/>
    </source>
</evidence>
<dbReference type="InterPro" id="IPR032710">
    <property type="entry name" value="NTF2-like_dom_sf"/>
</dbReference>
<dbReference type="PANTHER" id="PTHR30173:SF36">
    <property type="entry name" value="ECF RNA POLYMERASE SIGMA FACTOR SIGJ"/>
    <property type="match status" value="1"/>
</dbReference>
<gene>
    <name evidence="9" type="primary">sigJ</name>
    <name evidence="9" type="ORF">ACFSCY_14250</name>
</gene>
<keyword evidence="3" id="KW-0805">Transcription regulation</keyword>
<dbReference type="Gene3D" id="1.10.1740.10">
    <property type="match status" value="1"/>
</dbReference>
<dbReference type="InterPro" id="IPR052704">
    <property type="entry name" value="ECF_Sigma-70_Domain"/>
</dbReference>
<dbReference type="InterPro" id="IPR036388">
    <property type="entry name" value="WH-like_DNA-bd_sf"/>
</dbReference>
<dbReference type="RefSeq" id="WP_343988099.1">
    <property type="nucleotide sequence ID" value="NZ_BAAAJG010000029.1"/>
</dbReference>
<evidence type="ECO:0000259" key="8">
    <source>
        <dbReference type="Pfam" id="PF14534"/>
    </source>
</evidence>
<name>A0ABW4FKH3_9PSEU</name>
<keyword evidence="4" id="KW-0731">Sigma factor</keyword>
<dbReference type="PANTHER" id="PTHR30173">
    <property type="entry name" value="SIGMA 19 FACTOR"/>
    <property type="match status" value="1"/>
</dbReference>
<evidence type="ECO:0000313" key="9">
    <source>
        <dbReference type="EMBL" id="MFD1530607.1"/>
    </source>
</evidence>